<evidence type="ECO:0000313" key="1">
    <source>
        <dbReference type="EMBL" id="KAK7496915.1"/>
    </source>
</evidence>
<name>A0ABD0LC98_9CAEN</name>
<protein>
    <recommendedName>
        <fullName evidence="3">Secreted protein</fullName>
    </recommendedName>
</protein>
<comment type="caution">
    <text evidence="1">The sequence shown here is derived from an EMBL/GenBank/DDBJ whole genome shotgun (WGS) entry which is preliminary data.</text>
</comment>
<sequence length="121" mass="14015">MCSGCLCCAGVSNRSHPDKEPTFHSLYRFHEGRLLVHVTRLYRASRARKPRPVLSLGLSRHNVTTQAARWRVKRKTRPLTSYGARHSWRHSAKLTPSIWFEFSQALLEIVPLASIRLVYFE</sequence>
<proteinExistence type="predicted"/>
<reference evidence="1 2" key="1">
    <citation type="journal article" date="2023" name="Sci. Data">
        <title>Genome assembly of the Korean intertidal mud-creeper Batillaria attramentaria.</title>
        <authorList>
            <person name="Patra A.K."/>
            <person name="Ho P.T."/>
            <person name="Jun S."/>
            <person name="Lee S.J."/>
            <person name="Kim Y."/>
            <person name="Won Y.J."/>
        </authorList>
    </citation>
    <scope>NUCLEOTIDE SEQUENCE [LARGE SCALE GENOMIC DNA]</scope>
    <source>
        <strain evidence="1">Wonlab-2016</strain>
    </source>
</reference>
<evidence type="ECO:0000313" key="2">
    <source>
        <dbReference type="Proteomes" id="UP001519460"/>
    </source>
</evidence>
<gene>
    <name evidence="1" type="ORF">BaRGS_00011895</name>
</gene>
<organism evidence="1 2">
    <name type="scientific">Batillaria attramentaria</name>
    <dbReference type="NCBI Taxonomy" id="370345"/>
    <lineage>
        <taxon>Eukaryota</taxon>
        <taxon>Metazoa</taxon>
        <taxon>Spiralia</taxon>
        <taxon>Lophotrochozoa</taxon>
        <taxon>Mollusca</taxon>
        <taxon>Gastropoda</taxon>
        <taxon>Caenogastropoda</taxon>
        <taxon>Sorbeoconcha</taxon>
        <taxon>Cerithioidea</taxon>
        <taxon>Batillariidae</taxon>
        <taxon>Batillaria</taxon>
    </lineage>
</organism>
<dbReference type="EMBL" id="JACVVK020000063">
    <property type="protein sequence ID" value="KAK7496915.1"/>
    <property type="molecule type" value="Genomic_DNA"/>
</dbReference>
<evidence type="ECO:0008006" key="3">
    <source>
        <dbReference type="Google" id="ProtNLM"/>
    </source>
</evidence>
<accession>A0ABD0LC98</accession>
<dbReference type="AlphaFoldDB" id="A0ABD0LC98"/>
<keyword evidence="2" id="KW-1185">Reference proteome</keyword>
<dbReference type="Proteomes" id="UP001519460">
    <property type="component" value="Unassembled WGS sequence"/>
</dbReference>